<dbReference type="AlphaFoldDB" id="A0A233RBM3"/>
<evidence type="ECO:0000313" key="3">
    <source>
        <dbReference type="EMBL" id="OXY80787.1"/>
    </source>
</evidence>
<dbReference type="RefSeq" id="WP_094201675.1">
    <property type="nucleotide sequence ID" value="NZ_NBIM01000007.1"/>
</dbReference>
<reference evidence="3 4" key="1">
    <citation type="submission" date="2017-08" db="EMBL/GenBank/DDBJ databases">
        <title>A Genome Sequence of Oceanimonas doudoroffii ATCC 27123T.</title>
        <authorList>
            <person name="Brennan M.A."/>
            <person name="Maclea K.S."/>
            <person name="Mcclelland W.D."/>
            <person name="Trachtenberg A.M."/>
        </authorList>
    </citation>
    <scope>NUCLEOTIDE SEQUENCE [LARGE SCALE GENOMIC DNA]</scope>
    <source>
        <strain evidence="3 4">ATCC 27123</strain>
    </source>
</reference>
<dbReference type="Proteomes" id="UP000242757">
    <property type="component" value="Unassembled WGS sequence"/>
</dbReference>
<feature type="compositionally biased region" description="Low complexity" evidence="1">
    <location>
        <begin position="48"/>
        <end position="60"/>
    </location>
</feature>
<proteinExistence type="predicted"/>
<organism evidence="3 4">
    <name type="scientific">Oceanimonas doudoroffii</name>
    <dbReference type="NCBI Taxonomy" id="84158"/>
    <lineage>
        <taxon>Bacteria</taxon>
        <taxon>Pseudomonadati</taxon>
        <taxon>Pseudomonadota</taxon>
        <taxon>Gammaproteobacteria</taxon>
        <taxon>Aeromonadales</taxon>
        <taxon>Aeromonadaceae</taxon>
        <taxon>Oceanimonas</taxon>
    </lineage>
</organism>
<feature type="chain" id="PRO_5012646974" description="Secreted protein" evidence="2">
    <location>
        <begin position="20"/>
        <end position="113"/>
    </location>
</feature>
<feature type="region of interest" description="Disordered" evidence="1">
    <location>
        <begin position="40"/>
        <end position="113"/>
    </location>
</feature>
<evidence type="ECO:0000256" key="2">
    <source>
        <dbReference type="SAM" id="SignalP"/>
    </source>
</evidence>
<keyword evidence="2" id="KW-0732">Signal</keyword>
<evidence type="ECO:0000256" key="1">
    <source>
        <dbReference type="SAM" id="MobiDB-lite"/>
    </source>
</evidence>
<evidence type="ECO:0000313" key="4">
    <source>
        <dbReference type="Proteomes" id="UP000242757"/>
    </source>
</evidence>
<accession>A0A233RBM3</accession>
<name>A0A233RBM3_9GAMM</name>
<feature type="signal peptide" evidence="2">
    <location>
        <begin position="1"/>
        <end position="19"/>
    </location>
</feature>
<comment type="caution">
    <text evidence="3">The sequence shown here is derived from an EMBL/GenBank/DDBJ whole genome shotgun (WGS) entry which is preliminary data.</text>
</comment>
<sequence length="113" mass="11867">MKSKALLLMLALVTTPVLADNILSRALDFGRELLDETRKLAPGIQQDHSAAPAQQASAHPNDGRDLPALEPGHGSTASTTVSGPATVVAPPSPPATTTPQNNQGWFVEEDHLK</sequence>
<evidence type="ECO:0008006" key="5">
    <source>
        <dbReference type="Google" id="ProtNLM"/>
    </source>
</evidence>
<keyword evidence="4" id="KW-1185">Reference proteome</keyword>
<dbReference type="EMBL" id="NBIM01000007">
    <property type="protein sequence ID" value="OXY80787.1"/>
    <property type="molecule type" value="Genomic_DNA"/>
</dbReference>
<gene>
    <name evidence="3" type="ORF">B6S08_15260</name>
</gene>
<protein>
    <recommendedName>
        <fullName evidence="5">Secreted protein</fullName>
    </recommendedName>
</protein>
<feature type="compositionally biased region" description="Low complexity" evidence="1">
    <location>
        <begin position="74"/>
        <end position="89"/>
    </location>
</feature>